<dbReference type="EMBL" id="BLRW01000198">
    <property type="protein sequence ID" value="GFP23786.1"/>
    <property type="molecule type" value="Genomic_DNA"/>
</dbReference>
<accession>A0A6V8NZ28</accession>
<protein>
    <submittedName>
        <fullName evidence="1">Uncharacterized protein</fullName>
    </submittedName>
</protein>
<sequence length="62" mass="6959">MVKPRYTDIGFIQIGGKEQRIVGPFLEFDHYIAFCDFYVGGGIDKVSEDMSGFGILIAVSYF</sequence>
<comment type="caution">
    <text evidence="1">The sequence shown here is derived from an EMBL/GenBank/DDBJ whole genome shotgun (WGS) entry which is preliminary data.</text>
</comment>
<reference evidence="1 2" key="1">
    <citation type="journal article" date="2020" name="Front. Microbiol.">
        <title>Single-cell genomics of novel Actinobacteria with the Wood-Ljungdahl pathway discovered in a serpentinizing system.</title>
        <authorList>
            <person name="Merino N."/>
            <person name="Kawai M."/>
            <person name="Boyd E.S."/>
            <person name="Colman D.R."/>
            <person name="McGlynn S.E."/>
            <person name="Nealson K.H."/>
            <person name="Kurokawa K."/>
            <person name="Hongoh Y."/>
        </authorList>
    </citation>
    <scope>NUCLEOTIDE SEQUENCE [LARGE SCALE GENOMIC DNA]</scope>
    <source>
        <strain evidence="1 2">S09_30</strain>
    </source>
</reference>
<evidence type="ECO:0000313" key="2">
    <source>
        <dbReference type="Proteomes" id="UP000585609"/>
    </source>
</evidence>
<evidence type="ECO:0000313" key="1">
    <source>
        <dbReference type="EMBL" id="GFP23786.1"/>
    </source>
</evidence>
<proteinExistence type="predicted"/>
<organism evidence="1 2">
    <name type="scientific">Candidatus Hakubella thermalkaliphila</name>
    <dbReference type="NCBI Taxonomy" id="2754717"/>
    <lineage>
        <taxon>Bacteria</taxon>
        <taxon>Bacillati</taxon>
        <taxon>Actinomycetota</taxon>
        <taxon>Actinomycetota incertae sedis</taxon>
        <taxon>Candidatus Hakubellales</taxon>
        <taxon>Candidatus Hakubellaceae</taxon>
        <taxon>Candidatus Hakubella</taxon>
    </lineage>
</organism>
<dbReference type="Proteomes" id="UP000585609">
    <property type="component" value="Unassembled WGS sequence"/>
</dbReference>
<name>A0A6V8NZ28_9ACTN</name>
<gene>
    <name evidence="1" type="ORF">HKBW3S09_01251</name>
</gene>
<dbReference type="AlphaFoldDB" id="A0A6V8NZ28"/>